<keyword evidence="1" id="KW-1185">Reference proteome</keyword>
<evidence type="ECO:0000313" key="1">
    <source>
        <dbReference type="Proteomes" id="UP000887565"/>
    </source>
</evidence>
<reference evidence="2" key="1">
    <citation type="submission" date="2022-11" db="UniProtKB">
        <authorList>
            <consortium name="WormBaseParasite"/>
        </authorList>
    </citation>
    <scope>IDENTIFICATION</scope>
</reference>
<proteinExistence type="predicted"/>
<organism evidence="1 2">
    <name type="scientific">Romanomermis culicivorax</name>
    <name type="common">Nematode worm</name>
    <dbReference type="NCBI Taxonomy" id="13658"/>
    <lineage>
        <taxon>Eukaryota</taxon>
        <taxon>Metazoa</taxon>
        <taxon>Ecdysozoa</taxon>
        <taxon>Nematoda</taxon>
        <taxon>Enoplea</taxon>
        <taxon>Dorylaimia</taxon>
        <taxon>Mermithida</taxon>
        <taxon>Mermithoidea</taxon>
        <taxon>Mermithidae</taxon>
        <taxon>Romanomermis</taxon>
    </lineage>
</organism>
<name>A0A915JFM0_ROMCU</name>
<accession>A0A915JFM0</accession>
<dbReference type="Proteomes" id="UP000887565">
    <property type="component" value="Unplaced"/>
</dbReference>
<sequence>MNEMDDHCQTAADSFMILFNLLIKMKTDVEITQYVIDEIKSALKDEVRVVYYTYTARANKSKNDA</sequence>
<dbReference type="WBParaSite" id="nRc.2.0.1.t25291-RA">
    <property type="protein sequence ID" value="nRc.2.0.1.t25291-RA"/>
    <property type="gene ID" value="nRc.2.0.1.g25291"/>
</dbReference>
<protein>
    <submittedName>
        <fullName evidence="2">Uncharacterized protein</fullName>
    </submittedName>
</protein>
<evidence type="ECO:0000313" key="2">
    <source>
        <dbReference type="WBParaSite" id="nRc.2.0.1.t25291-RA"/>
    </source>
</evidence>
<dbReference type="AlphaFoldDB" id="A0A915JFM0"/>